<comment type="caution">
    <text evidence="1">The sequence shown here is derived from an EMBL/GenBank/DDBJ whole genome shotgun (WGS) entry which is preliminary data.</text>
</comment>
<gene>
    <name evidence="1" type="ORF">SSX86_008433</name>
</gene>
<dbReference type="PANTHER" id="PTHR31215">
    <property type="entry name" value="OS05G0510400 PROTEIN-RELATED"/>
    <property type="match status" value="1"/>
</dbReference>
<evidence type="ECO:0000313" key="1">
    <source>
        <dbReference type="EMBL" id="KAK9072001.1"/>
    </source>
</evidence>
<dbReference type="InterPro" id="IPR044809">
    <property type="entry name" value="AUF1-like"/>
</dbReference>
<dbReference type="EMBL" id="JBCNJP010000010">
    <property type="protein sequence ID" value="KAK9072001.1"/>
    <property type="molecule type" value="Genomic_DNA"/>
</dbReference>
<name>A0AAP0H4I8_9ASTR</name>
<keyword evidence="2" id="KW-1185">Reference proteome</keyword>
<evidence type="ECO:0000313" key="2">
    <source>
        <dbReference type="Proteomes" id="UP001408789"/>
    </source>
</evidence>
<dbReference type="Proteomes" id="UP001408789">
    <property type="component" value="Unassembled WGS sequence"/>
</dbReference>
<accession>A0AAP0H4I8</accession>
<protein>
    <recommendedName>
        <fullName evidence="3">F-box domain-containing protein</fullName>
    </recommendedName>
</protein>
<organism evidence="1 2">
    <name type="scientific">Deinandra increscens subsp. villosa</name>
    <dbReference type="NCBI Taxonomy" id="3103831"/>
    <lineage>
        <taxon>Eukaryota</taxon>
        <taxon>Viridiplantae</taxon>
        <taxon>Streptophyta</taxon>
        <taxon>Embryophyta</taxon>
        <taxon>Tracheophyta</taxon>
        <taxon>Spermatophyta</taxon>
        <taxon>Magnoliopsida</taxon>
        <taxon>eudicotyledons</taxon>
        <taxon>Gunneridae</taxon>
        <taxon>Pentapetalae</taxon>
        <taxon>asterids</taxon>
        <taxon>campanulids</taxon>
        <taxon>Asterales</taxon>
        <taxon>Asteraceae</taxon>
        <taxon>Asteroideae</taxon>
        <taxon>Heliantheae alliance</taxon>
        <taxon>Madieae</taxon>
        <taxon>Madiinae</taxon>
        <taxon>Deinandra</taxon>
    </lineage>
</organism>
<dbReference type="AlphaFoldDB" id="A0AAP0H4I8"/>
<reference evidence="1 2" key="1">
    <citation type="submission" date="2024-04" db="EMBL/GenBank/DDBJ databases">
        <title>The reference genome of an endangered Asteraceae, Deinandra increscens subsp. villosa, native to the Central Coast of California.</title>
        <authorList>
            <person name="Guilliams M."/>
            <person name="Hasenstab-Lehman K."/>
            <person name="Meyer R."/>
            <person name="Mcevoy S."/>
        </authorList>
    </citation>
    <scope>NUCLEOTIDE SEQUENCE [LARGE SCALE GENOMIC DNA]</scope>
    <source>
        <tissue evidence="1">Leaf</tissue>
    </source>
</reference>
<proteinExistence type="predicted"/>
<sequence length="303" mass="34295">MDKLPHSVLLQILSRLNDSADVACCRVAWKAFDTVSPGIRSIHLQCSKEWYDMASSSQRIKPLKTVFLDLISKLETVESVCIVFVHWISRASDDFSLTDGDFAEWLPRVSGSLKSLSVSNYDTQSPSNVLVLISAYCCNLVSLKLDSAWLNVRNLNPMPTLTKYKAPREAGDSEFSLRKVFTVFPNVSSLCIQSEPWSELETYMNSYPEGWMILDGRKGLKTICAYLELADPSLTFSFLSCILDQCVGLSEVSLLMHIEDDIQRTIADSFWSKCVARWPGLKWRRGIRMSFMEDLWISDAISN</sequence>
<evidence type="ECO:0008006" key="3">
    <source>
        <dbReference type="Google" id="ProtNLM"/>
    </source>
</evidence>